<dbReference type="InterPro" id="IPR000219">
    <property type="entry name" value="DH_dom"/>
</dbReference>
<dbReference type="FunFam" id="1.20.900.10:FF:000012">
    <property type="entry name" value="T cell lymphoma invasion and metastasis 1"/>
    <property type="match status" value="1"/>
</dbReference>
<feature type="compositionally biased region" description="Low complexity" evidence="1">
    <location>
        <begin position="44"/>
        <end position="58"/>
    </location>
</feature>
<protein>
    <recommendedName>
        <fullName evidence="2">DH domain-containing protein</fullName>
    </recommendedName>
</protein>
<dbReference type="AlphaFoldDB" id="A0ABD1K5I0"/>
<dbReference type="PANTHER" id="PTHR46001">
    <property type="entry name" value="TIAM (MAMMALIAN TUMOR INVASION AND METASTASIS FACTOR) HOMOLOG"/>
    <property type="match status" value="1"/>
</dbReference>
<evidence type="ECO:0000313" key="3">
    <source>
        <dbReference type="EMBL" id="KAL2094291.1"/>
    </source>
</evidence>
<dbReference type="SUPFAM" id="SSF50729">
    <property type="entry name" value="PH domain-like"/>
    <property type="match status" value="1"/>
</dbReference>
<dbReference type="CDD" id="cd01255">
    <property type="entry name" value="PH2_Tiam1_2"/>
    <property type="match status" value="1"/>
</dbReference>
<evidence type="ECO:0000313" key="4">
    <source>
        <dbReference type="Proteomes" id="UP001591681"/>
    </source>
</evidence>
<name>A0ABD1K5I0_9TELE</name>
<dbReference type="SUPFAM" id="SSF48065">
    <property type="entry name" value="DBL homology domain (DH-domain)"/>
    <property type="match status" value="1"/>
</dbReference>
<dbReference type="InterPro" id="IPR035899">
    <property type="entry name" value="DBL_dom_sf"/>
</dbReference>
<feature type="domain" description="DH" evidence="2">
    <location>
        <begin position="78"/>
        <end position="272"/>
    </location>
</feature>
<dbReference type="InterPro" id="IPR043537">
    <property type="entry name" value="Tiam1/Tiam2/Sif"/>
</dbReference>
<evidence type="ECO:0000259" key="2">
    <source>
        <dbReference type="PROSITE" id="PS50010"/>
    </source>
</evidence>
<dbReference type="Pfam" id="PF23014">
    <property type="entry name" value="PH_Tiam1"/>
    <property type="match status" value="1"/>
</dbReference>
<feature type="region of interest" description="Disordered" evidence="1">
    <location>
        <begin position="593"/>
        <end position="624"/>
    </location>
</feature>
<dbReference type="SMART" id="SM00325">
    <property type="entry name" value="RhoGEF"/>
    <property type="match status" value="1"/>
</dbReference>
<keyword evidence="4" id="KW-1185">Reference proteome</keyword>
<dbReference type="Gene3D" id="2.30.29.30">
    <property type="entry name" value="Pleckstrin-homology domain (PH domain)/Phosphotyrosine-binding domain (PTB)"/>
    <property type="match status" value="1"/>
</dbReference>
<feature type="region of interest" description="Disordered" evidence="1">
    <location>
        <begin position="500"/>
        <end position="540"/>
    </location>
</feature>
<organism evidence="3 4">
    <name type="scientific">Coilia grayii</name>
    <name type="common">Gray's grenadier anchovy</name>
    <dbReference type="NCBI Taxonomy" id="363190"/>
    <lineage>
        <taxon>Eukaryota</taxon>
        <taxon>Metazoa</taxon>
        <taxon>Chordata</taxon>
        <taxon>Craniata</taxon>
        <taxon>Vertebrata</taxon>
        <taxon>Euteleostomi</taxon>
        <taxon>Actinopterygii</taxon>
        <taxon>Neopterygii</taxon>
        <taxon>Teleostei</taxon>
        <taxon>Clupei</taxon>
        <taxon>Clupeiformes</taxon>
        <taxon>Clupeoidei</taxon>
        <taxon>Engraulidae</taxon>
        <taxon>Coilinae</taxon>
        <taxon>Coilia</taxon>
    </lineage>
</organism>
<feature type="region of interest" description="Disordered" evidence="1">
    <location>
        <begin position="39"/>
        <end position="67"/>
    </location>
</feature>
<dbReference type="PANTHER" id="PTHR46001:SF1">
    <property type="entry name" value="RHO GUANINE NUCLEOTIDE EXCHANGE FACTOR TIAM1"/>
    <property type="match status" value="1"/>
</dbReference>
<evidence type="ECO:0000256" key="1">
    <source>
        <dbReference type="SAM" id="MobiDB-lite"/>
    </source>
</evidence>
<gene>
    <name evidence="3" type="ORF">ACEWY4_009010</name>
</gene>
<dbReference type="CDD" id="cd00160">
    <property type="entry name" value="RhoGEF"/>
    <property type="match status" value="1"/>
</dbReference>
<accession>A0ABD1K5I0</accession>
<dbReference type="PROSITE" id="PS50010">
    <property type="entry name" value="DH_2"/>
    <property type="match status" value="1"/>
</dbReference>
<proteinExistence type="predicted"/>
<comment type="caution">
    <text evidence="3">The sequence shown here is derived from an EMBL/GenBank/DDBJ whole genome shotgun (WGS) entry which is preliminary data.</text>
</comment>
<dbReference type="InterPro" id="IPR011993">
    <property type="entry name" value="PH-like_dom_sf"/>
</dbReference>
<dbReference type="Proteomes" id="UP001591681">
    <property type="component" value="Unassembled WGS sequence"/>
</dbReference>
<dbReference type="Gene3D" id="1.20.900.10">
    <property type="entry name" value="Dbl homology (DH) domain"/>
    <property type="match status" value="1"/>
</dbReference>
<reference evidence="3 4" key="1">
    <citation type="submission" date="2024-09" db="EMBL/GenBank/DDBJ databases">
        <title>A chromosome-level genome assembly of Gray's grenadier anchovy, Coilia grayii.</title>
        <authorList>
            <person name="Fu Z."/>
        </authorList>
    </citation>
    <scope>NUCLEOTIDE SEQUENCE [LARGE SCALE GENOMIC DNA]</scope>
    <source>
        <strain evidence="3">G4</strain>
        <tissue evidence="3">Muscle</tissue>
    </source>
</reference>
<dbReference type="EMBL" id="JBHFQA010000008">
    <property type="protein sequence ID" value="KAL2094291.1"/>
    <property type="molecule type" value="Genomic_DNA"/>
</dbReference>
<sequence>MSVLRRNRHNKRSSESIYDMLQLSTEQVAAFCRSLHDMNPTEHPASSSSSSSSSCAPSPVSPVPTTPAALRQLPDAVKLRHVICELVATERTYVKDLKWLIEKYLTPLQKESFLTQDELDVLFGNVMEMLEFQVEFLKTLEDGTRLVPDLEKLEKVDHFKKVLFSLGGSFLYYADRFKIYSAFCASHTKVPKVIAKAKTDPDFKAFLDERNPRQQHSFTLESYLIKPIQRVLKYPLLLRELHSLTDPDSEEHYHLDVAMKAMNKVASHINEMQKIHEEYGAVFDQLISEQNGEKKEVADLSMGDLLLHATVSWINPPPSLLKGKKEPELAVFVFRTALVFVYKDSSKHKRKIGASHRASTIDERDPIRFRHIIPTDDLQLRNIGNSDGTAMCEIVHVRSESEGRPERTFHLCCSSPDSKKDFLKTLHSVLRDKQRRQLLKSESLPPNQQYIPFGGKRLCALKGARPTVNRAVSAPARTLGRRKIVRNRFTIDRDVVFDDESNQSTDHDTDLATPIPESTSQLELSLAESHNAPLPPPKDTDRWVEQQFNLGSYSSQVKETDILSDDDEYCESVRGPSAEPSLECPVEALSLGPDGEPEDARMPREATLSPVIPERSQGPLKLTPLRKQCAVEGVTEHDREVIWVRRDDFGPPNGDVF</sequence>
<dbReference type="Pfam" id="PF00621">
    <property type="entry name" value="RhoGEF"/>
    <property type="match status" value="1"/>
</dbReference>
<dbReference type="InterPro" id="IPR055230">
    <property type="entry name" value="PH_Tiam1/2"/>
</dbReference>
<dbReference type="PROSITE" id="PS00741">
    <property type="entry name" value="DH_1"/>
    <property type="match status" value="1"/>
</dbReference>
<dbReference type="InterPro" id="IPR001331">
    <property type="entry name" value="GDS_CDC24_CS"/>
</dbReference>